<protein>
    <submittedName>
        <fullName evidence="7">Mitotic fidelity of chromosome transmission-protein</fullName>
    </submittedName>
</protein>
<dbReference type="GO" id="GO:0000776">
    <property type="term" value="C:kinetochore"/>
    <property type="evidence" value="ECO:0007669"/>
    <property type="project" value="InterPro"/>
</dbReference>
<dbReference type="Proteomes" id="UP001143981">
    <property type="component" value="Unassembled WGS sequence"/>
</dbReference>
<dbReference type="SUPFAM" id="SSF51182">
    <property type="entry name" value="RmlC-like cupins"/>
    <property type="match status" value="1"/>
</dbReference>
<sequence>KTGVRVAGNVLVDDDGLENVDEFYKQTTPQDKVEQAGKGRKSTQTLRTLVSPTPIRSTPNYDSLIGALDMPNDTERPDIDDEIATPVLGRTQHVQPDPTPAARAAARMASRRTTMAPSRMAVPEDEWVRSPKRGRRVTMAFAAHGRSPRSAKGAGSAQRDNDVEDGEVTDQAAEDPGELTSATVIEGEDALGSDELSAAEDGYGPADVFAAGGADEDAPDKASQDEISQDEGAEGNEVAGEADDDMDIAAPEPQSDLQEEDEAEAEVETEEEEDVDAEEGADEEARRPVPTRKQTATSAKRGSKKGQQPEQPARRSTRASVQPLAYWRNEHIEYEYARGAGNGVAVPKVKNIVRVRHTAEEKYQAKKRRVRQGTRLPSLRGIKVGELDLNDRNRFYYYDDENYGFPVQGDTTSKFGPKYVAPEKAQGSNKRTVDQFDDNDDIDVDSGAQLVMSPDGNAEHKLDVAISRRDIEWTEVGTKNDKYKVGVGLISGQPDGLAQNAASGVLCLPVGGKKPPRSSSDSSMFFLVTSGKVEVHIHKTTFHVGALGQFLVPPRNLYTVANVGTHPAQLYYVQVAATPAAAEAASDSGSE</sequence>
<dbReference type="Pfam" id="PF11699">
    <property type="entry name" value="CENP-C_C"/>
    <property type="match status" value="1"/>
</dbReference>
<dbReference type="GO" id="GO:0051455">
    <property type="term" value="P:spindle attachment to meiosis I kinetochore"/>
    <property type="evidence" value="ECO:0007669"/>
    <property type="project" value="TreeGrafter"/>
</dbReference>
<reference evidence="7" key="1">
    <citation type="submission" date="2022-07" db="EMBL/GenBank/DDBJ databases">
        <title>Phylogenomic reconstructions and comparative analyses of Kickxellomycotina fungi.</title>
        <authorList>
            <person name="Reynolds N.K."/>
            <person name="Stajich J.E."/>
            <person name="Barry K."/>
            <person name="Grigoriev I.V."/>
            <person name="Crous P."/>
            <person name="Smith M.E."/>
        </authorList>
    </citation>
    <scope>NUCLEOTIDE SEQUENCE</scope>
    <source>
        <strain evidence="7">BCRC 34381</strain>
    </source>
</reference>
<evidence type="ECO:0000256" key="3">
    <source>
        <dbReference type="ARBA" id="ARBA00023125"/>
    </source>
</evidence>
<keyword evidence="8" id="KW-1185">Reference proteome</keyword>
<comment type="similarity">
    <text evidence="2">Belongs to the CENP-C/MIF2 family.</text>
</comment>
<dbReference type="EMBL" id="JANBOI010000258">
    <property type="protein sequence ID" value="KAJ1732099.1"/>
    <property type="molecule type" value="Genomic_DNA"/>
</dbReference>
<dbReference type="AlphaFoldDB" id="A0A9W7YG87"/>
<dbReference type="InterPro" id="IPR028386">
    <property type="entry name" value="CENP-C/Mif2/cnp3"/>
</dbReference>
<evidence type="ECO:0000313" key="8">
    <source>
        <dbReference type="Proteomes" id="UP001143981"/>
    </source>
</evidence>
<accession>A0A9W7YG87</accession>
<feature type="compositionally biased region" description="Acidic residues" evidence="5">
    <location>
        <begin position="227"/>
        <end position="247"/>
    </location>
</feature>
<dbReference type="GO" id="GO:0005634">
    <property type="term" value="C:nucleus"/>
    <property type="evidence" value="ECO:0007669"/>
    <property type="project" value="UniProtKB-SubCell"/>
</dbReference>
<dbReference type="InterPro" id="IPR025974">
    <property type="entry name" value="Mif2/CENP-C_cupin"/>
</dbReference>
<gene>
    <name evidence="7" type="primary">MIF2</name>
    <name evidence="7" type="ORF">LPJ61_002206</name>
</gene>
<evidence type="ECO:0000256" key="2">
    <source>
        <dbReference type="ARBA" id="ARBA00010291"/>
    </source>
</evidence>
<organism evidence="7 8">
    <name type="scientific">Coemansia biformis</name>
    <dbReference type="NCBI Taxonomy" id="1286918"/>
    <lineage>
        <taxon>Eukaryota</taxon>
        <taxon>Fungi</taxon>
        <taxon>Fungi incertae sedis</taxon>
        <taxon>Zoopagomycota</taxon>
        <taxon>Kickxellomycotina</taxon>
        <taxon>Kickxellomycetes</taxon>
        <taxon>Kickxellales</taxon>
        <taxon>Kickxellaceae</taxon>
        <taxon>Coemansia</taxon>
    </lineage>
</organism>
<dbReference type="OrthoDB" id="1939643at2759"/>
<feature type="region of interest" description="Disordered" evidence="5">
    <location>
        <begin position="25"/>
        <end position="80"/>
    </location>
</feature>
<feature type="compositionally biased region" description="Polar residues" evidence="5">
    <location>
        <begin position="42"/>
        <end position="61"/>
    </location>
</feature>
<name>A0A9W7YG87_9FUNG</name>
<keyword evidence="3" id="KW-0238">DNA-binding</keyword>
<evidence type="ECO:0000259" key="6">
    <source>
        <dbReference type="Pfam" id="PF11699"/>
    </source>
</evidence>
<dbReference type="GO" id="GO:0019237">
    <property type="term" value="F:centromeric DNA binding"/>
    <property type="evidence" value="ECO:0007669"/>
    <property type="project" value="InterPro"/>
</dbReference>
<evidence type="ECO:0000256" key="5">
    <source>
        <dbReference type="SAM" id="MobiDB-lite"/>
    </source>
</evidence>
<dbReference type="PANTHER" id="PTHR16684">
    <property type="entry name" value="CENTROMERE PROTEIN C"/>
    <property type="match status" value="1"/>
</dbReference>
<feature type="domain" description="Mif2/CENP-C cupin" evidence="6">
    <location>
        <begin position="502"/>
        <end position="574"/>
    </location>
</feature>
<feature type="compositionally biased region" description="Polar residues" evidence="5">
    <location>
        <begin position="292"/>
        <end position="310"/>
    </location>
</feature>
<feature type="region of interest" description="Disordered" evidence="5">
    <location>
        <begin position="112"/>
        <end position="322"/>
    </location>
</feature>
<dbReference type="PANTHER" id="PTHR16684:SF11">
    <property type="entry name" value="CENTROMERE PROTEIN C"/>
    <property type="match status" value="1"/>
</dbReference>
<comment type="subcellular location">
    <subcellularLocation>
        <location evidence="1">Nucleus</location>
    </subcellularLocation>
</comment>
<keyword evidence="4" id="KW-0539">Nucleus</keyword>
<dbReference type="GO" id="GO:0051315">
    <property type="term" value="P:attachment of mitotic spindle microtubules to kinetochore"/>
    <property type="evidence" value="ECO:0007669"/>
    <property type="project" value="TreeGrafter"/>
</dbReference>
<evidence type="ECO:0000256" key="4">
    <source>
        <dbReference type="ARBA" id="ARBA00023242"/>
    </source>
</evidence>
<dbReference type="Gene3D" id="2.60.120.10">
    <property type="entry name" value="Jelly Rolls"/>
    <property type="match status" value="1"/>
</dbReference>
<evidence type="ECO:0000256" key="1">
    <source>
        <dbReference type="ARBA" id="ARBA00004123"/>
    </source>
</evidence>
<dbReference type="InterPro" id="IPR014710">
    <property type="entry name" value="RmlC-like_jellyroll"/>
</dbReference>
<feature type="compositionally biased region" description="Acidic residues" evidence="5">
    <location>
        <begin position="162"/>
        <end position="177"/>
    </location>
</feature>
<dbReference type="GO" id="GO:0051382">
    <property type="term" value="P:kinetochore assembly"/>
    <property type="evidence" value="ECO:0007669"/>
    <property type="project" value="InterPro"/>
</dbReference>
<proteinExistence type="inferred from homology"/>
<evidence type="ECO:0000313" key="7">
    <source>
        <dbReference type="EMBL" id="KAJ1732099.1"/>
    </source>
</evidence>
<comment type="caution">
    <text evidence="7">The sequence shown here is derived from an EMBL/GenBank/DDBJ whole genome shotgun (WGS) entry which is preliminary data.</text>
</comment>
<dbReference type="InterPro" id="IPR011051">
    <property type="entry name" value="RmlC_Cupin_sf"/>
</dbReference>
<feature type="non-terminal residue" evidence="7">
    <location>
        <position position="1"/>
    </location>
</feature>
<feature type="compositionally biased region" description="Acidic residues" evidence="5">
    <location>
        <begin position="257"/>
        <end position="282"/>
    </location>
</feature>